<dbReference type="EMBL" id="UOFZ01000058">
    <property type="protein sequence ID" value="VAX12630.1"/>
    <property type="molecule type" value="Genomic_DNA"/>
</dbReference>
<organism evidence="4">
    <name type="scientific">hydrothermal vent metagenome</name>
    <dbReference type="NCBI Taxonomy" id="652676"/>
    <lineage>
        <taxon>unclassified sequences</taxon>
        <taxon>metagenomes</taxon>
        <taxon>ecological metagenomes</taxon>
    </lineage>
</organism>
<accession>A0A3B1BPS8</accession>
<protein>
    <submittedName>
        <fullName evidence="4">Uncharacterized protein</fullName>
    </submittedName>
</protein>
<gene>
    <name evidence="4" type="ORF">MNBD_GAMMA24-168</name>
</gene>
<name>A0A3B1BPS8_9ZZZZ</name>
<evidence type="ECO:0000256" key="1">
    <source>
        <dbReference type="ARBA" id="ARBA00022692"/>
    </source>
</evidence>
<keyword evidence="1" id="KW-0812">Transmembrane</keyword>
<keyword evidence="3" id="KW-0472">Membrane</keyword>
<dbReference type="GO" id="GO:0005524">
    <property type="term" value="F:ATP binding"/>
    <property type="evidence" value="ECO:0007669"/>
    <property type="project" value="InterPro"/>
</dbReference>
<evidence type="ECO:0000313" key="4">
    <source>
        <dbReference type="EMBL" id="VAX12630.1"/>
    </source>
</evidence>
<sequence>MLAGRVSGPLLRLVQLWQEFQRAGISVQRLGDVLNAQLEPSY</sequence>
<dbReference type="AlphaFoldDB" id="A0A3B1BPS8"/>
<dbReference type="InterPro" id="IPR036640">
    <property type="entry name" value="ABC1_TM_sf"/>
</dbReference>
<evidence type="ECO:0000256" key="3">
    <source>
        <dbReference type="ARBA" id="ARBA00023136"/>
    </source>
</evidence>
<keyword evidence="2" id="KW-1133">Transmembrane helix</keyword>
<dbReference type="GO" id="GO:0016020">
    <property type="term" value="C:membrane"/>
    <property type="evidence" value="ECO:0007669"/>
    <property type="project" value="InterPro"/>
</dbReference>
<dbReference type="SUPFAM" id="SSF90123">
    <property type="entry name" value="ABC transporter transmembrane region"/>
    <property type="match status" value="1"/>
</dbReference>
<proteinExistence type="predicted"/>
<reference evidence="4" key="1">
    <citation type="submission" date="2018-06" db="EMBL/GenBank/DDBJ databases">
        <authorList>
            <person name="Zhirakovskaya E."/>
        </authorList>
    </citation>
    <scope>NUCLEOTIDE SEQUENCE</scope>
</reference>
<evidence type="ECO:0000256" key="2">
    <source>
        <dbReference type="ARBA" id="ARBA00022989"/>
    </source>
</evidence>